<protein>
    <submittedName>
        <fullName evidence="9">Anti-sigma factor domain-containing protein</fullName>
    </submittedName>
</protein>
<feature type="region of interest" description="Disordered" evidence="6">
    <location>
        <begin position="213"/>
        <end position="380"/>
    </location>
</feature>
<feature type="compositionally biased region" description="Basic and acidic residues" evidence="6">
    <location>
        <begin position="318"/>
        <end position="332"/>
    </location>
</feature>
<dbReference type="PROSITE" id="PS51849">
    <property type="entry name" value="RSGI_N"/>
    <property type="match status" value="1"/>
</dbReference>
<organism evidence="9 10">
    <name type="scientific">Rossellomorea vietnamensis</name>
    <dbReference type="NCBI Taxonomy" id="218284"/>
    <lineage>
        <taxon>Bacteria</taxon>
        <taxon>Bacillati</taxon>
        <taxon>Bacillota</taxon>
        <taxon>Bacilli</taxon>
        <taxon>Bacillales</taxon>
        <taxon>Bacillaceae</taxon>
        <taxon>Rossellomorea</taxon>
    </lineage>
</organism>
<keyword evidence="3 7" id="KW-0812">Transmembrane</keyword>
<reference evidence="9 10" key="1">
    <citation type="submission" date="2019-08" db="EMBL/GenBank/DDBJ databases">
        <title>Bacillus genomes from the desert of Cuatro Cienegas, Coahuila.</title>
        <authorList>
            <person name="Olmedo-Alvarez G."/>
        </authorList>
    </citation>
    <scope>NUCLEOTIDE SEQUENCE [LARGE SCALE GENOMIC DNA]</scope>
    <source>
        <strain evidence="9 10">CH128b_4D</strain>
    </source>
</reference>
<evidence type="ECO:0000256" key="5">
    <source>
        <dbReference type="ARBA" id="ARBA00023136"/>
    </source>
</evidence>
<keyword evidence="2" id="KW-1003">Cell membrane</keyword>
<dbReference type="Proteomes" id="UP000325182">
    <property type="component" value="Unassembled WGS sequence"/>
</dbReference>
<dbReference type="RefSeq" id="WP_148954813.1">
    <property type="nucleotide sequence ID" value="NZ_VTEG01000018.1"/>
</dbReference>
<comment type="subcellular location">
    <subcellularLocation>
        <location evidence="1">Cell membrane</location>
        <topology evidence="1">Single-pass membrane protein</topology>
    </subcellularLocation>
</comment>
<accession>A0A5D4M7J4</accession>
<feature type="domain" description="RsgI N-terminal anti-sigma" evidence="8">
    <location>
        <begin position="2"/>
        <end position="51"/>
    </location>
</feature>
<dbReference type="Pfam" id="PF12791">
    <property type="entry name" value="RsgI_N"/>
    <property type="match status" value="1"/>
</dbReference>
<comment type="caution">
    <text evidence="9">The sequence shown here is derived from an EMBL/GenBank/DDBJ whole genome shotgun (WGS) entry which is preliminary data.</text>
</comment>
<dbReference type="AlphaFoldDB" id="A0A5D4M7J4"/>
<evidence type="ECO:0000256" key="1">
    <source>
        <dbReference type="ARBA" id="ARBA00004162"/>
    </source>
</evidence>
<evidence type="ECO:0000256" key="4">
    <source>
        <dbReference type="ARBA" id="ARBA00022989"/>
    </source>
</evidence>
<keyword evidence="5 7" id="KW-0472">Membrane</keyword>
<evidence type="ECO:0000256" key="6">
    <source>
        <dbReference type="SAM" id="MobiDB-lite"/>
    </source>
</evidence>
<proteinExistence type="predicted"/>
<evidence type="ECO:0000259" key="8">
    <source>
        <dbReference type="PROSITE" id="PS51849"/>
    </source>
</evidence>
<dbReference type="InterPro" id="IPR024449">
    <property type="entry name" value="Anti-sigma_RsgI_N"/>
</dbReference>
<feature type="transmembrane region" description="Helical" evidence="7">
    <location>
        <begin position="67"/>
        <end position="85"/>
    </location>
</feature>
<dbReference type="GO" id="GO:0005886">
    <property type="term" value="C:plasma membrane"/>
    <property type="evidence" value="ECO:0007669"/>
    <property type="project" value="UniProtKB-SubCell"/>
</dbReference>
<evidence type="ECO:0000256" key="3">
    <source>
        <dbReference type="ARBA" id="ARBA00022692"/>
    </source>
</evidence>
<feature type="compositionally biased region" description="Basic and acidic residues" evidence="6">
    <location>
        <begin position="223"/>
        <end position="283"/>
    </location>
</feature>
<feature type="compositionally biased region" description="Basic and acidic residues" evidence="6">
    <location>
        <begin position="341"/>
        <end position="372"/>
    </location>
</feature>
<evidence type="ECO:0000313" key="10">
    <source>
        <dbReference type="Proteomes" id="UP000325182"/>
    </source>
</evidence>
<evidence type="ECO:0000256" key="7">
    <source>
        <dbReference type="SAM" id="Phobius"/>
    </source>
</evidence>
<gene>
    <name evidence="9" type="ORF">FZC84_18240</name>
</gene>
<dbReference type="EMBL" id="VTEG01000018">
    <property type="protein sequence ID" value="TYR97622.1"/>
    <property type="molecule type" value="Genomic_DNA"/>
</dbReference>
<dbReference type="InterPro" id="IPR055431">
    <property type="entry name" value="RsgI_M"/>
</dbReference>
<evidence type="ECO:0000256" key="2">
    <source>
        <dbReference type="ARBA" id="ARBA00022475"/>
    </source>
</evidence>
<evidence type="ECO:0000313" key="9">
    <source>
        <dbReference type="EMBL" id="TYR97622.1"/>
    </source>
</evidence>
<feature type="compositionally biased region" description="Polar residues" evidence="6">
    <location>
        <begin position="287"/>
        <end position="297"/>
    </location>
</feature>
<name>A0A5D4M7J4_9BACI</name>
<keyword evidence="4 7" id="KW-1133">Transmembrane helix</keyword>
<feature type="compositionally biased region" description="Basic and acidic residues" evidence="6">
    <location>
        <begin position="298"/>
        <end position="310"/>
    </location>
</feature>
<sequence length="380" mass="43050">MKKGIVMEVKPNTIIMMTPEGEFVKTKKQPSVQYEIGEELTFFPQFNEGSSPGLFQKLKERLRVKPVLSGAAALLMLLFIILPFSSAPEVYAYVSVDINPSFEFSIDQDQEVVDVKAFNEEAQKMLQQMADPEGKSIITITEEIIDLSSQEGYMDVDKRVTLTTVFTKEAKTKDISSIEKAIKEFSMKKFKEDTVDISLIDSSFEVRDEAAKAGMTSGQLINQKEEALKEKESEEVKEKKPVSPLKNEEPKKDSGKEKPEEIPAAAADKRPEHVKEKQAEKNKGKSHPQSDNTNSTNRAEKNKDKHDKKNGYGNRPPASDKKHSNHPEKQEKNGNGSNGHHKQEEQQKDNRKKENEQREDKRERQDHQDHPKNKGKGNGN</sequence>
<dbReference type="Pfam" id="PF23750">
    <property type="entry name" value="RsgI_M"/>
    <property type="match status" value="1"/>
</dbReference>